<evidence type="ECO:0000256" key="7">
    <source>
        <dbReference type="ARBA" id="ARBA00023080"/>
    </source>
</evidence>
<proteinExistence type="inferred from homology"/>
<comment type="similarity">
    <text evidence="1 10 11">Belongs to the HAM1 NTPase family.</text>
</comment>
<feature type="active site" description="Proton acceptor" evidence="10">
    <location>
        <position position="71"/>
    </location>
</feature>
<dbReference type="InterPro" id="IPR029001">
    <property type="entry name" value="ITPase-like_fam"/>
</dbReference>
<evidence type="ECO:0000256" key="6">
    <source>
        <dbReference type="ARBA" id="ARBA00022842"/>
    </source>
</evidence>
<dbReference type="GO" id="GO:0036220">
    <property type="term" value="F:ITP diphosphatase activity"/>
    <property type="evidence" value="ECO:0007669"/>
    <property type="project" value="UniProtKB-UniRule"/>
</dbReference>
<feature type="binding site" evidence="10">
    <location>
        <position position="71"/>
    </location>
    <ligand>
        <name>Mg(2+)</name>
        <dbReference type="ChEBI" id="CHEBI:18420"/>
    </ligand>
</feature>
<comment type="catalytic activity">
    <reaction evidence="8 10">
        <text>dITP + H2O = dIMP + diphosphate + H(+)</text>
        <dbReference type="Rhea" id="RHEA:28342"/>
        <dbReference type="ChEBI" id="CHEBI:15377"/>
        <dbReference type="ChEBI" id="CHEBI:15378"/>
        <dbReference type="ChEBI" id="CHEBI:33019"/>
        <dbReference type="ChEBI" id="CHEBI:61194"/>
        <dbReference type="ChEBI" id="CHEBI:61382"/>
        <dbReference type="EC" id="3.6.1.66"/>
    </reaction>
</comment>
<comment type="function">
    <text evidence="10">Pyrophosphatase that catalyzes the hydrolysis of nucleoside triphosphates to their monophosphate derivatives, with a high preference for the non-canonical purine nucleotides XTP (xanthosine triphosphate), dITP (deoxyinosine triphosphate) and ITP. Seems to function as a house-cleaning enzyme that removes non-canonical purine nucleotides from the nucleotide pool, thus preventing their incorporation into DNA/RNA and avoiding chromosomal lesions.</text>
</comment>
<keyword evidence="3 10" id="KW-0479">Metal-binding</keyword>
<dbReference type="Proteomes" id="UP000784700">
    <property type="component" value="Unassembled WGS sequence"/>
</dbReference>
<gene>
    <name evidence="12" type="ORF">DY130_05740</name>
</gene>
<dbReference type="EC" id="3.6.1.66" evidence="10"/>
<dbReference type="GO" id="GO:0009117">
    <property type="term" value="P:nucleotide metabolic process"/>
    <property type="evidence" value="ECO:0007669"/>
    <property type="project" value="UniProtKB-KW"/>
</dbReference>
<protein>
    <recommendedName>
        <fullName evidence="10">dITP/XTP pyrophosphatase</fullName>
        <ecNumber evidence="10">3.6.1.66</ecNumber>
    </recommendedName>
    <alternativeName>
        <fullName evidence="10">Non-canonical purine NTP pyrophosphatase</fullName>
    </alternativeName>
    <alternativeName>
        <fullName evidence="10">Non-standard purine NTP pyrophosphatase</fullName>
    </alternativeName>
    <alternativeName>
        <fullName evidence="10">Nucleoside-triphosphate diphosphatase</fullName>
    </alternativeName>
    <alternativeName>
        <fullName evidence="10">Nucleoside-triphosphate pyrophosphatase</fullName>
        <shortName evidence="10">NTPase</shortName>
    </alternativeName>
</protein>
<feature type="binding site" evidence="10">
    <location>
        <begin position="151"/>
        <end position="154"/>
    </location>
    <ligand>
        <name>substrate</name>
    </ligand>
</feature>
<organism evidence="12 13">
    <name type="scientific">Apilactobacillus micheneri</name>
    <dbReference type="NCBI Taxonomy" id="1899430"/>
    <lineage>
        <taxon>Bacteria</taxon>
        <taxon>Bacillati</taxon>
        <taxon>Bacillota</taxon>
        <taxon>Bacilli</taxon>
        <taxon>Lactobacillales</taxon>
        <taxon>Lactobacillaceae</taxon>
        <taxon>Apilactobacillus</taxon>
    </lineage>
</organism>
<keyword evidence="7 10" id="KW-0546">Nucleotide metabolism</keyword>
<comment type="subunit">
    <text evidence="2 10">Homodimer.</text>
</comment>
<dbReference type="InterPro" id="IPR002637">
    <property type="entry name" value="RdgB/HAM1"/>
</dbReference>
<evidence type="ECO:0000256" key="9">
    <source>
        <dbReference type="ARBA" id="ARBA00052017"/>
    </source>
</evidence>
<evidence type="ECO:0000256" key="10">
    <source>
        <dbReference type="HAMAP-Rule" id="MF_01405"/>
    </source>
</evidence>
<evidence type="ECO:0000256" key="3">
    <source>
        <dbReference type="ARBA" id="ARBA00022723"/>
    </source>
</evidence>
<dbReference type="Gene3D" id="3.90.950.10">
    <property type="match status" value="1"/>
</dbReference>
<evidence type="ECO:0000256" key="4">
    <source>
        <dbReference type="ARBA" id="ARBA00022741"/>
    </source>
</evidence>
<feature type="binding site" evidence="10">
    <location>
        <position position="174"/>
    </location>
    <ligand>
        <name>substrate</name>
    </ligand>
</feature>
<accession>A0A9Q8MU05</accession>
<feature type="binding site" evidence="10">
    <location>
        <begin position="9"/>
        <end position="14"/>
    </location>
    <ligand>
        <name>substrate</name>
    </ligand>
</feature>
<evidence type="ECO:0000256" key="8">
    <source>
        <dbReference type="ARBA" id="ARBA00051875"/>
    </source>
</evidence>
<comment type="caution">
    <text evidence="10">Lacks conserved residue(s) required for the propagation of feature annotation.</text>
</comment>
<reference evidence="12" key="1">
    <citation type="submission" date="2018-08" db="EMBL/GenBank/DDBJ databases">
        <title>Comparative genomics of wild bee and flower associated Lactobacillus reveals potential adaptation to the bee host.</title>
        <authorList>
            <person name="Vuong H.Q."/>
            <person name="Mcfrederick Q.S."/>
        </authorList>
    </citation>
    <scope>NUCLEOTIDE SEQUENCE</scope>
    <source>
        <strain evidence="12">HV_63</strain>
    </source>
</reference>
<evidence type="ECO:0000313" key="13">
    <source>
        <dbReference type="Proteomes" id="UP000784700"/>
    </source>
</evidence>
<dbReference type="PANTHER" id="PTHR11067:SF9">
    <property type="entry name" value="INOSINE TRIPHOSPHATE PYROPHOSPHATASE"/>
    <property type="match status" value="1"/>
</dbReference>
<dbReference type="CDD" id="cd00515">
    <property type="entry name" value="HAM1"/>
    <property type="match status" value="1"/>
</dbReference>
<evidence type="ECO:0000256" key="2">
    <source>
        <dbReference type="ARBA" id="ARBA00011738"/>
    </source>
</evidence>
<dbReference type="NCBIfam" id="TIGR00042">
    <property type="entry name" value="RdgB/HAM1 family non-canonical purine NTP pyrophosphatase"/>
    <property type="match status" value="1"/>
</dbReference>
<dbReference type="PANTHER" id="PTHR11067">
    <property type="entry name" value="INOSINE TRIPHOSPHATE PYROPHOSPHATASE/HAM1 PROTEIN"/>
    <property type="match status" value="1"/>
</dbReference>
<evidence type="ECO:0000256" key="5">
    <source>
        <dbReference type="ARBA" id="ARBA00022801"/>
    </source>
</evidence>
<dbReference type="GO" id="GO:0036222">
    <property type="term" value="F:XTP diphosphatase activity"/>
    <property type="evidence" value="ECO:0007669"/>
    <property type="project" value="UniProtKB-UniRule"/>
</dbReference>
<comment type="caution">
    <text evidence="12">The sequence shown here is derived from an EMBL/GenBank/DDBJ whole genome shotgun (WGS) entry which is preliminary data.</text>
</comment>
<feature type="binding site" evidence="10">
    <location>
        <begin position="179"/>
        <end position="180"/>
    </location>
    <ligand>
        <name>substrate</name>
    </ligand>
</feature>
<dbReference type="InterPro" id="IPR020922">
    <property type="entry name" value="dITP/XTP_pyrophosphatase"/>
</dbReference>
<dbReference type="GeneID" id="58108633"/>
<name>A0A9Q8MU05_9LACO</name>
<dbReference type="GO" id="GO:0035870">
    <property type="term" value="F:dITP diphosphatase activity"/>
    <property type="evidence" value="ECO:0007669"/>
    <property type="project" value="UniProtKB-UniRule"/>
</dbReference>
<dbReference type="Pfam" id="PF01725">
    <property type="entry name" value="Ham1p_like"/>
    <property type="match status" value="1"/>
</dbReference>
<dbReference type="SUPFAM" id="SSF52972">
    <property type="entry name" value="ITPase-like"/>
    <property type="match status" value="1"/>
</dbReference>
<dbReference type="FunFam" id="3.90.950.10:FF:000001">
    <property type="entry name" value="dITP/XTP pyrophosphatase"/>
    <property type="match status" value="1"/>
</dbReference>
<dbReference type="RefSeq" id="WP_140924357.1">
    <property type="nucleotide sequence ID" value="NZ_QUBF01000005.1"/>
</dbReference>
<dbReference type="HAMAP" id="MF_01405">
    <property type="entry name" value="Non_canon_purine_NTPase"/>
    <property type="match status" value="1"/>
</dbReference>
<evidence type="ECO:0000313" key="12">
    <source>
        <dbReference type="EMBL" id="TPR43517.1"/>
    </source>
</evidence>
<evidence type="ECO:0000256" key="11">
    <source>
        <dbReference type="RuleBase" id="RU003781"/>
    </source>
</evidence>
<dbReference type="GO" id="GO:0005829">
    <property type="term" value="C:cytosol"/>
    <property type="evidence" value="ECO:0007669"/>
    <property type="project" value="TreeGrafter"/>
</dbReference>
<keyword evidence="4 10" id="KW-0547">Nucleotide-binding</keyword>
<dbReference type="GO" id="GO:0017111">
    <property type="term" value="F:ribonucleoside triphosphate phosphatase activity"/>
    <property type="evidence" value="ECO:0007669"/>
    <property type="project" value="InterPro"/>
</dbReference>
<dbReference type="GO" id="GO:0000166">
    <property type="term" value="F:nucleotide binding"/>
    <property type="evidence" value="ECO:0007669"/>
    <property type="project" value="UniProtKB-KW"/>
</dbReference>
<sequence>MLNTIVIATNNENKAIEFRNMFASKNINFKTLKDFPEIGAIKEDGNSFEENATIKAQAVHRMTNLPVLADDSGLQVHDINDEPGIYSARYAGDHDDSANNKKLLNKLSGKKNRSATFKTCLVLIKHDGKKLVVNGELNGTILEESRGDNGFGYDPLFYVPSMEKTLAQMNRTEKNKISHRGNAMKKLFNEFDNWWLN</sequence>
<comment type="catalytic activity">
    <reaction evidence="10">
        <text>ITP + H2O = IMP + diphosphate + H(+)</text>
        <dbReference type="Rhea" id="RHEA:29399"/>
        <dbReference type="ChEBI" id="CHEBI:15377"/>
        <dbReference type="ChEBI" id="CHEBI:15378"/>
        <dbReference type="ChEBI" id="CHEBI:33019"/>
        <dbReference type="ChEBI" id="CHEBI:58053"/>
        <dbReference type="ChEBI" id="CHEBI:61402"/>
        <dbReference type="EC" id="3.6.1.66"/>
    </reaction>
</comment>
<comment type="cofactor">
    <cofactor evidence="10">
        <name>Mg(2+)</name>
        <dbReference type="ChEBI" id="CHEBI:18420"/>
    </cofactor>
    <text evidence="10">Binds 1 Mg(2+) ion per subunit.</text>
</comment>
<dbReference type="EMBL" id="QUBG01000005">
    <property type="protein sequence ID" value="TPR43517.1"/>
    <property type="molecule type" value="Genomic_DNA"/>
</dbReference>
<evidence type="ECO:0000256" key="1">
    <source>
        <dbReference type="ARBA" id="ARBA00008023"/>
    </source>
</evidence>
<dbReference type="GO" id="GO:0009146">
    <property type="term" value="P:purine nucleoside triphosphate catabolic process"/>
    <property type="evidence" value="ECO:0007669"/>
    <property type="project" value="UniProtKB-UniRule"/>
</dbReference>
<comment type="catalytic activity">
    <reaction evidence="9 10">
        <text>XTP + H2O = XMP + diphosphate + H(+)</text>
        <dbReference type="Rhea" id="RHEA:28610"/>
        <dbReference type="ChEBI" id="CHEBI:15377"/>
        <dbReference type="ChEBI" id="CHEBI:15378"/>
        <dbReference type="ChEBI" id="CHEBI:33019"/>
        <dbReference type="ChEBI" id="CHEBI:57464"/>
        <dbReference type="ChEBI" id="CHEBI:61314"/>
        <dbReference type="EC" id="3.6.1.66"/>
    </reaction>
</comment>
<dbReference type="AlphaFoldDB" id="A0A9Q8MU05"/>
<dbReference type="NCBIfam" id="NF011397">
    <property type="entry name" value="PRK14822.1"/>
    <property type="match status" value="1"/>
</dbReference>
<dbReference type="GO" id="GO:0046872">
    <property type="term" value="F:metal ion binding"/>
    <property type="evidence" value="ECO:0007669"/>
    <property type="project" value="UniProtKB-KW"/>
</dbReference>
<keyword evidence="5 10" id="KW-0378">Hydrolase</keyword>
<keyword evidence="6 10" id="KW-0460">Magnesium</keyword>
<feature type="binding site" evidence="10">
    <location>
        <position position="72"/>
    </location>
    <ligand>
        <name>substrate</name>
    </ligand>
</feature>